<feature type="region of interest" description="Disordered" evidence="2">
    <location>
        <begin position="1364"/>
        <end position="1447"/>
    </location>
</feature>
<feature type="compositionally biased region" description="Basic and acidic residues" evidence="2">
    <location>
        <begin position="299"/>
        <end position="314"/>
    </location>
</feature>
<feature type="region of interest" description="Disordered" evidence="2">
    <location>
        <begin position="1078"/>
        <end position="1128"/>
    </location>
</feature>
<evidence type="ECO:0000259" key="3">
    <source>
        <dbReference type="SMART" id="SM01300"/>
    </source>
</evidence>
<feature type="region of interest" description="Disordered" evidence="2">
    <location>
        <begin position="776"/>
        <end position="802"/>
    </location>
</feature>
<evidence type="ECO:0000313" key="4">
    <source>
        <dbReference type="EnsemblMetazoa" id="MDOA015327-PB"/>
    </source>
</evidence>
<feature type="compositionally biased region" description="Polar residues" evidence="2">
    <location>
        <begin position="1371"/>
        <end position="1393"/>
    </location>
</feature>
<feature type="compositionally biased region" description="Basic and acidic residues" evidence="2">
    <location>
        <begin position="1886"/>
        <end position="1901"/>
    </location>
</feature>
<reference evidence="4" key="1">
    <citation type="submission" date="2020-05" db="UniProtKB">
        <authorList>
            <consortium name="EnsemblMetazoa"/>
        </authorList>
    </citation>
    <scope>IDENTIFICATION</scope>
    <source>
        <strain evidence="4">Aabys</strain>
    </source>
</reference>
<feature type="compositionally biased region" description="Low complexity" evidence="2">
    <location>
        <begin position="1402"/>
        <end position="1418"/>
    </location>
</feature>
<feature type="compositionally biased region" description="Low complexity" evidence="2">
    <location>
        <begin position="16"/>
        <end position="30"/>
    </location>
</feature>
<dbReference type="KEGG" id="mde:101894417"/>
<feature type="compositionally biased region" description="Basic residues" evidence="2">
    <location>
        <begin position="1666"/>
        <end position="1677"/>
    </location>
</feature>
<dbReference type="PANTHER" id="PTHR22443:SF18">
    <property type="entry name" value="NON-SPECIFIC LETHAL 1, ISOFORM M"/>
    <property type="match status" value="1"/>
</dbReference>
<name>A0A1I8NHX8_MUSDO</name>
<dbReference type="GO" id="GO:0035035">
    <property type="term" value="F:histone acetyltransferase binding"/>
    <property type="evidence" value="ECO:0007669"/>
    <property type="project" value="TreeGrafter"/>
</dbReference>
<evidence type="ECO:0000256" key="1">
    <source>
        <dbReference type="SAM" id="Coils"/>
    </source>
</evidence>
<feature type="compositionally biased region" description="Polar residues" evidence="2">
    <location>
        <begin position="1112"/>
        <end position="1121"/>
    </location>
</feature>
<feature type="region of interest" description="Disordered" evidence="2">
    <location>
        <begin position="1754"/>
        <end position="1788"/>
    </location>
</feature>
<feature type="compositionally biased region" description="Low complexity" evidence="2">
    <location>
        <begin position="245"/>
        <end position="254"/>
    </location>
</feature>
<feature type="region of interest" description="Disordered" evidence="2">
    <location>
        <begin position="1209"/>
        <end position="1260"/>
    </location>
</feature>
<feature type="coiled-coil region" evidence="1">
    <location>
        <begin position="618"/>
        <end position="649"/>
    </location>
</feature>
<feature type="compositionally biased region" description="Low complexity" evidence="2">
    <location>
        <begin position="1231"/>
        <end position="1245"/>
    </location>
</feature>
<keyword evidence="5" id="KW-1185">Reference proteome</keyword>
<proteinExistence type="predicted"/>
<dbReference type="RefSeq" id="XP_005178679.1">
    <property type="nucleotide sequence ID" value="XM_005178622.3"/>
</dbReference>
<dbReference type="EnsemblMetazoa" id="MDOA015327-RB">
    <property type="protein sequence ID" value="MDOA015327-PB"/>
    <property type="gene ID" value="MDOA015327"/>
</dbReference>
<feature type="compositionally biased region" description="Acidic residues" evidence="2">
    <location>
        <begin position="1868"/>
        <end position="1885"/>
    </location>
</feature>
<dbReference type="OrthoDB" id="6022640at2759"/>
<dbReference type="GO" id="GO:0044545">
    <property type="term" value="C:NSL complex"/>
    <property type="evidence" value="ECO:0007669"/>
    <property type="project" value="TreeGrafter"/>
</dbReference>
<dbReference type="SMART" id="SM01300">
    <property type="entry name" value="PEHE"/>
    <property type="match status" value="1"/>
</dbReference>
<protein>
    <submittedName>
        <fullName evidence="6 7">Uncharacterized protein LOC101894417 isoform X1</fullName>
    </submittedName>
</protein>
<gene>
    <name evidence="4" type="primary">101894417</name>
    <name evidence="6 7" type="synonym">LOC101894417</name>
</gene>
<feature type="region of interest" description="Disordered" evidence="2">
    <location>
        <begin position="1"/>
        <end position="61"/>
    </location>
</feature>
<feature type="region of interest" description="Disordered" evidence="2">
    <location>
        <begin position="1657"/>
        <end position="1700"/>
    </location>
</feature>
<feature type="region of interest" description="Disordered" evidence="2">
    <location>
        <begin position="1298"/>
        <end position="1322"/>
    </location>
</feature>
<dbReference type="VEuPathDB" id="VectorBase:MDOA015327"/>
<sequence>MAPALTEPISPKEKLTSSGTATATPATAARASRKIDTENYITNNNNNNNNNTTITPLKQSPTLREKRNCNNNNSNSIPVVQVPTTSTIRLTRSRDLQQRLLSSSPKCKDKQQHQQPIITQSKPPILTTSGDTVNNEQMGLSTAVLETKNQIINQNTNTATTELIAAAEEEHQNPDAVQKAAAVAATKEADTTSTAQLLADLTNEAITADICLRKQLKDVNLVKAVAEGSSSPLQRDRDIVVIKSISTSSPPSNSLDTAHMDTQCSGEEDASTTTNTNDEEGNKYQTVQQGNEEEEEEGSQIKETNHVTPEDVKNSNDVVVTEETNKNTNECHLSSDVLDSYPPDSPLESDEESKKDGNSKPEIISVQELPPVNTDSTMTASEVEDNLEERLSQLDGTAIDSPPPNNDDVEDDKDDVFKSAQLVMESTHTAAATTTPPRTPTHQQTLAKDMQDIQQQLQHTPPTPVAQQVQAHHHHQMQQQQQLQQVLPQQNCLTPQSTASSINTVGSGNIPQSFIKEAEAGTELEDQDIEEVFKVLKGFEGGGSSDLNVCDLNVLFNEAYMKMNESDIGGTTGGNSQVAVAGVSSSSSSSISNSHVSHSHVSVATENPSIQPVKPTELEEAQKDIEERQRQMQRKVDILMRRLRKLQARYMCKHTSEEIAGLFELTARQSSKGVNANHVVENPIGSDPNSQDITKYFQKVIASRPPASDWKSEQEELVPAKQISTLLRKIETVANAQQHCLTPVNASNNNNNNNINPNNFHIAPTKKSKKALLEAQQNAAAAAAGTTGSSLKNDTTTLDSSAEGRNAEDIIVATLEENVTTELTQVTGLLQTEMYEVQRAIDSDATESSSGGESADEMVVFNNQQQQTLPITKRAAWRYSRDRAAIASRWSWLLSQIADLEIKIRQHSELYQEILKAKGPVISCPRDNGLKVDRNDKDLDDDALEGSSCRTRGFNPAQFRKRKLIQTTNMHTISKKAARPSTIKCGCQWPIHPCALCTGRADPTAPRDLPDTMMMSERIALLDAGYHPVLSFRENVNNALHFEAIAKQPEWQQRVMRCQAKHIAKSVWKAEREAVAGKKFNDGGAPPIKRRYVKKKDRDDKGTQQQQQQQQARGTMPTSTDGAAAGATQMASASSCSVNNDQPTTLATTSTTPLVANKSVTKSGKKQTCQILSDVILKNPSNQQPSPLRLSTTSSAAATVTTATAMNSIHQTSDCHHPTSYDPYNLNPTHSSSISNNNSNSSSSKSNKHRKLSSASTAATSHHYNQHNNHLYNGESGFTHHNYDWSGAAGGVDAITARSRTSSPTHGGGSTSSNYHSKNERSFDRKNRVSYDIDNIVIPYSVAAATRVEILPYKEIPTPKWRIVNTTTTTSDETANVETSDNNGNRNVTTNGDVLSDDGDNRNSNNNNNNTTPNTFTKNEIKPTNGDEIKMLAPPSSSLCDSSRSDHKISDKATSHRQTSMCPTTSKDVVVVGVDKGSKCLENGETILNNGSCEPAMVEEPVEKKPKMEPNVIKNEHIQPPSTSSCTSSASASLVHNVDTNDRRIVVDAIGPDDEYCEDISDEAMILRHERALTEERRKFQTFLKFPWSTRSRANRRIDSRAESSGANTPDPSSPAPHTPIVGGGDQDSIPSPSTPSTPLNILDTISEAGDNSTSFLGVGFMSSHSSKRQERRRTTSAKRDFERRSSTPDSKELIPPYEPMRFPLTDEQFEELQSAMPSEHNEDSKRFDDCYFPGGGGGGGLGVGMRTRYCSGPTTAAGNSSSKRSSRSSTMCGGERRPKGSLKNTSSIEDVNAMMTLENNCTDNNNMDDEDYDDYPKHHLATNDDHLTADDCDDPGGIHNDDMMMYGDGEDGDYVFANSRRKHGGDSDGDSTETEPFQDDDPNDPEWRGETEDRSRKKAV</sequence>
<reference evidence="6 7" key="2">
    <citation type="submission" date="2025-04" db="UniProtKB">
        <authorList>
            <consortium name="RefSeq"/>
        </authorList>
    </citation>
    <scope>IDENTIFICATION</scope>
    <source>
        <strain evidence="6 7">Aabys</strain>
    </source>
</reference>
<feature type="region of interest" description="Disordered" evidence="2">
    <location>
        <begin position="427"/>
        <end position="446"/>
    </location>
</feature>
<feature type="compositionally biased region" description="Basic and acidic residues" evidence="2">
    <location>
        <begin position="1678"/>
        <end position="1693"/>
    </location>
</feature>
<feature type="region of interest" description="Disordered" evidence="2">
    <location>
        <begin position="455"/>
        <end position="474"/>
    </location>
</feature>
<dbReference type="PANTHER" id="PTHR22443">
    <property type="entry name" value="NON-SPECIFIC LETHAL 1, ISOFORM M"/>
    <property type="match status" value="1"/>
</dbReference>
<feature type="compositionally biased region" description="Low complexity" evidence="2">
    <location>
        <begin position="427"/>
        <end position="445"/>
    </location>
</feature>
<dbReference type="InterPro" id="IPR029332">
    <property type="entry name" value="PEHE_dom"/>
</dbReference>
<feature type="compositionally biased region" description="Low complexity" evidence="2">
    <location>
        <begin position="41"/>
        <end position="55"/>
    </location>
</feature>
<dbReference type="STRING" id="7370.A0A1I8NHX8"/>
<dbReference type="InterPro" id="IPR026180">
    <property type="entry name" value="NSL1"/>
</dbReference>
<feature type="compositionally biased region" description="Basic and acidic residues" evidence="2">
    <location>
        <begin position="1419"/>
        <end position="1430"/>
    </location>
</feature>
<feature type="region of interest" description="Disordered" evidence="2">
    <location>
        <begin position="590"/>
        <end position="615"/>
    </location>
</feature>
<evidence type="ECO:0000313" key="6">
    <source>
        <dbReference type="RefSeq" id="XP_005178679.1"/>
    </source>
</evidence>
<organism evidence="4">
    <name type="scientific">Musca domestica</name>
    <name type="common">House fly</name>
    <dbReference type="NCBI Taxonomy" id="7370"/>
    <lineage>
        <taxon>Eukaryota</taxon>
        <taxon>Metazoa</taxon>
        <taxon>Ecdysozoa</taxon>
        <taxon>Arthropoda</taxon>
        <taxon>Hexapoda</taxon>
        <taxon>Insecta</taxon>
        <taxon>Pterygota</taxon>
        <taxon>Neoptera</taxon>
        <taxon>Endopterygota</taxon>
        <taxon>Diptera</taxon>
        <taxon>Brachycera</taxon>
        <taxon>Muscomorpha</taxon>
        <taxon>Muscoidea</taxon>
        <taxon>Muscidae</taxon>
        <taxon>Musca</taxon>
    </lineage>
</organism>
<feature type="region of interest" description="Disordered" evidence="2">
    <location>
        <begin position="245"/>
        <end position="363"/>
    </location>
</feature>
<dbReference type="eggNOG" id="ENOG502QYK7">
    <property type="taxonomic scope" value="Eukaryota"/>
</dbReference>
<evidence type="ECO:0000256" key="2">
    <source>
        <dbReference type="SAM" id="MobiDB-lite"/>
    </source>
</evidence>
<feature type="region of interest" description="Disordered" evidence="2">
    <location>
        <begin position="1595"/>
        <end position="1645"/>
    </location>
</feature>
<dbReference type="Proteomes" id="UP001652621">
    <property type="component" value="Unplaced"/>
</dbReference>
<feature type="compositionally biased region" description="Low complexity" evidence="2">
    <location>
        <begin position="590"/>
        <end position="604"/>
    </location>
</feature>
<feature type="compositionally biased region" description="Basic and acidic residues" evidence="2">
    <location>
        <begin position="1815"/>
        <end position="1830"/>
    </location>
</feature>
<dbReference type="RefSeq" id="XP_011290555.1">
    <property type="nucleotide sequence ID" value="XM_011292253.2"/>
</dbReference>
<feature type="compositionally biased region" description="Polar residues" evidence="2">
    <location>
        <begin position="260"/>
        <end position="276"/>
    </location>
</feature>
<evidence type="ECO:0000313" key="5">
    <source>
        <dbReference type="Proteomes" id="UP001652621"/>
    </source>
</evidence>
<evidence type="ECO:0000313" key="7">
    <source>
        <dbReference type="RefSeq" id="XP_011290555.1"/>
    </source>
</evidence>
<accession>A0A1I8NHX8</accession>
<dbReference type="EnsemblMetazoa" id="MDOA015327-RA">
    <property type="protein sequence ID" value="MDOA015327-PA"/>
    <property type="gene ID" value="MDOA015327"/>
</dbReference>
<keyword evidence="1" id="KW-0175">Coiled coil</keyword>
<dbReference type="VEuPathDB" id="VectorBase:MDOMA2_017133"/>
<dbReference type="EnsemblMetazoa" id="MDOA015327-RD">
    <property type="protein sequence ID" value="MDOA015327-PD"/>
    <property type="gene ID" value="MDOA015327"/>
</dbReference>
<feature type="compositionally biased region" description="Polar residues" evidence="2">
    <location>
        <begin position="786"/>
        <end position="800"/>
    </location>
</feature>
<feature type="region of interest" description="Disordered" evidence="2">
    <location>
        <begin position="1800"/>
        <end position="1901"/>
    </location>
</feature>
<feature type="compositionally biased region" description="Low complexity" evidence="2">
    <location>
        <begin position="1629"/>
        <end position="1639"/>
    </location>
</feature>
<feature type="compositionally biased region" description="Low complexity" evidence="2">
    <location>
        <begin position="1761"/>
        <end position="1770"/>
    </location>
</feature>
<feature type="domain" description="PEHE" evidence="3">
    <location>
        <begin position="1356"/>
        <end position="1686"/>
    </location>
</feature>